<evidence type="ECO:0000313" key="4">
    <source>
        <dbReference type="EMBL" id="CBY09756.1"/>
    </source>
</evidence>
<dbReference type="Pfam" id="PF20266">
    <property type="entry name" value="Mab-21_C"/>
    <property type="match status" value="1"/>
</dbReference>
<dbReference type="InterPro" id="IPR046906">
    <property type="entry name" value="Mab-21_HhH/H2TH-like"/>
</dbReference>
<dbReference type="Proteomes" id="UP000001307">
    <property type="component" value="Unassembled WGS sequence"/>
</dbReference>
<evidence type="ECO:0000256" key="1">
    <source>
        <dbReference type="ARBA" id="ARBA00008307"/>
    </source>
</evidence>
<sequence length="340" mass="38353">MMCQFNLNDFWNERVLPQQQNTALRLRESVHIVSELLKEVEKSEPRFVGNLQEIDGRIEGLHVVSQHEIEVHLYLNQMGVFNLVDDGSVSGCASLKLSDGRKRSMSLWVEFITASGYLSSRKIRARFQGLLATALENSAFNSIAALNPNATEAILTIRNGFIVRIVPAFRCGGMWPRSAQHWPQSQLWPAPQVVSAVKSEGFTLLSRDGIAGDSWAFSFAEAYTSLLEDGNRKMMLSILKTIFDRHLEPGLLLSKHLESLLLIECEKHPSDDRWKPEDFGDRLIGILLQSISCMQSRKCPHYILDNVDLFAGYEPTILNEMAKLAWNSVRLLIIGKLDAL</sequence>
<organism evidence="4">
    <name type="scientific">Oikopleura dioica</name>
    <name type="common">Tunicate</name>
    <dbReference type="NCBI Taxonomy" id="34765"/>
    <lineage>
        <taxon>Eukaryota</taxon>
        <taxon>Metazoa</taxon>
        <taxon>Chordata</taxon>
        <taxon>Tunicata</taxon>
        <taxon>Appendicularia</taxon>
        <taxon>Copelata</taxon>
        <taxon>Oikopleuridae</taxon>
        <taxon>Oikopleura</taxon>
    </lineage>
</organism>
<accession>E4XGF8</accession>
<dbReference type="PANTHER" id="PTHR10656:SF70">
    <property type="entry name" value="PROTEIN MAB-21-RELATED"/>
    <property type="match status" value="1"/>
</dbReference>
<dbReference type="Pfam" id="PF03281">
    <property type="entry name" value="Mab-21"/>
    <property type="match status" value="1"/>
</dbReference>
<dbReference type="AlphaFoldDB" id="E4XGF8"/>
<proteinExistence type="inferred from homology"/>
<name>E4XGF8_OIKDI</name>
<keyword evidence="5" id="KW-1185">Reference proteome</keyword>
<dbReference type="EMBL" id="FN653047">
    <property type="protein sequence ID" value="CBY09756.1"/>
    <property type="molecule type" value="Genomic_DNA"/>
</dbReference>
<feature type="domain" description="Mab-21-like nucleotidyltransferase" evidence="2">
    <location>
        <begin position="58"/>
        <end position="228"/>
    </location>
</feature>
<feature type="domain" description="Mab-21-like HhH/H2TH-like" evidence="3">
    <location>
        <begin position="231"/>
        <end position="326"/>
    </location>
</feature>
<comment type="similarity">
    <text evidence="1">Belongs to the mab-21 family.</text>
</comment>
<evidence type="ECO:0000259" key="3">
    <source>
        <dbReference type="Pfam" id="PF20266"/>
    </source>
</evidence>
<protein>
    <submittedName>
        <fullName evidence="4">Uncharacterized protein</fullName>
    </submittedName>
</protein>
<dbReference type="OrthoDB" id="5961151at2759"/>
<reference evidence="4" key="1">
    <citation type="journal article" date="2010" name="Science">
        <title>Plasticity of animal genome architecture unmasked by rapid evolution of a pelagic tunicate.</title>
        <authorList>
            <person name="Denoeud F."/>
            <person name="Henriet S."/>
            <person name="Mungpakdee S."/>
            <person name="Aury J.M."/>
            <person name="Da Silva C."/>
            <person name="Brinkmann H."/>
            <person name="Mikhaleva J."/>
            <person name="Olsen L.C."/>
            <person name="Jubin C."/>
            <person name="Canestro C."/>
            <person name="Bouquet J.M."/>
            <person name="Danks G."/>
            <person name="Poulain J."/>
            <person name="Campsteijn C."/>
            <person name="Adamski M."/>
            <person name="Cross I."/>
            <person name="Yadetie F."/>
            <person name="Muffato M."/>
            <person name="Louis A."/>
            <person name="Butcher S."/>
            <person name="Tsagkogeorga G."/>
            <person name="Konrad A."/>
            <person name="Singh S."/>
            <person name="Jensen M.F."/>
            <person name="Cong E.H."/>
            <person name="Eikeseth-Otteraa H."/>
            <person name="Noel B."/>
            <person name="Anthouard V."/>
            <person name="Porcel B.M."/>
            <person name="Kachouri-Lafond R."/>
            <person name="Nishino A."/>
            <person name="Ugolini M."/>
            <person name="Chourrout P."/>
            <person name="Nishida H."/>
            <person name="Aasland R."/>
            <person name="Huzurbazar S."/>
            <person name="Westhof E."/>
            <person name="Delsuc F."/>
            <person name="Lehrach H."/>
            <person name="Reinhardt R."/>
            <person name="Weissenbach J."/>
            <person name="Roy S.W."/>
            <person name="Artiguenave F."/>
            <person name="Postlethwait J.H."/>
            <person name="Manak J.R."/>
            <person name="Thompson E.M."/>
            <person name="Jaillon O."/>
            <person name="Du Pasquier L."/>
            <person name="Boudinot P."/>
            <person name="Liberles D.A."/>
            <person name="Volff J.N."/>
            <person name="Philippe H."/>
            <person name="Lenhard B."/>
            <person name="Roest Crollius H."/>
            <person name="Wincker P."/>
            <person name="Chourrout D."/>
        </authorList>
    </citation>
    <scope>NUCLEOTIDE SEQUENCE [LARGE SCALE GENOMIC DNA]</scope>
</reference>
<dbReference type="InterPro" id="IPR046903">
    <property type="entry name" value="Mab-21-like_nuc_Trfase"/>
</dbReference>
<dbReference type="Gene3D" id="3.30.460.90">
    <property type="match status" value="1"/>
</dbReference>
<dbReference type="InParanoid" id="E4XGF8"/>
<evidence type="ECO:0000259" key="2">
    <source>
        <dbReference type="Pfam" id="PF03281"/>
    </source>
</evidence>
<dbReference type="Gene3D" id="1.10.1410.40">
    <property type="match status" value="1"/>
</dbReference>
<evidence type="ECO:0000313" key="5">
    <source>
        <dbReference type="Proteomes" id="UP000001307"/>
    </source>
</evidence>
<gene>
    <name evidence="4" type="ORF">GSOID_T00010568001</name>
</gene>
<dbReference type="SMART" id="SM01265">
    <property type="entry name" value="Mab-21"/>
    <property type="match status" value="1"/>
</dbReference>
<dbReference type="PANTHER" id="PTHR10656">
    <property type="entry name" value="CELL FATE DETERMINING PROTEIN MAB21-RELATED"/>
    <property type="match status" value="1"/>
</dbReference>
<dbReference type="InterPro" id="IPR024810">
    <property type="entry name" value="MAB21L/cGLR"/>
</dbReference>